<evidence type="ECO:0000256" key="1">
    <source>
        <dbReference type="SAM" id="Phobius"/>
    </source>
</evidence>
<feature type="transmembrane region" description="Helical" evidence="1">
    <location>
        <begin position="157"/>
        <end position="175"/>
    </location>
</feature>
<dbReference type="Gene3D" id="1.20.1070.10">
    <property type="entry name" value="Rhodopsin 7-helix transmembrane proteins"/>
    <property type="match status" value="1"/>
</dbReference>
<protein>
    <recommendedName>
        <fullName evidence="4">G-protein coupled receptors family 2 profile 2 domain-containing protein</fullName>
    </recommendedName>
</protein>
<feature type="transmembrane region" description="Helical" evidence="1">
    <location>
        <begin position="233"/>
        <end position="253"/>
    </location>
</feature>
<keyword evidence="1" id="KW-0812">Transmembrane</keyword>
<evidence type="ECO:0000313" key="3">
    <source>
        <dbReference type="Proteomes" id="UP001212841"/>
    </source>
</evidence>
<evidence type="ECO:0008006" key="4">
    <source>
        <dbReference type="Google" id="ProtNLM"/>
    </source>
</evidence>
<proteinExistence type="predicted"/>
<gene>
    <name evidence="2" type="ORF">HK097_007251</name>
</gene>
<dbReference type="AlphaFoldDB" id="A0AAD5SDS1"/>
<feature type="transmembrane region" description="Helical" evidence="1">
    <location>
        <begin position="207"/>
        <end position="226"/>
    </location>
</feature>
<reference evidence="2" key="1">
    <citation type="submission" date="2020-05" db="EMBL/GenBank/DDBJ databases">
        <title>Phylogenomic resolution of chytrid fungi.</title>
        <authorList>
            <person name="Stajich J.E."/>
            <person name="Amses K."/>
            <person name="Simmons R."/>
            <person name="Seto K."/>
            <person name="Myers J."/>
            <person name="Bonds A."/>
            <person name="Quandt C.A."/>
            <person name="Barry K."/>
            <person name="Liu P."/>
            <person name="Grigoriev I."/>
            <person name="Longcore J.E."/>
            <person name="James T.Y."/>
        </authorList>
    </citation>
    <scope>NUCLEOTIDE SEQUENCE</scope>
    <source>
        <strain evidence="2">JEL0318</strain>
    </source>
</reference>
<dbReference type="EMBL" id="JADGJD010000363">
    <property type="protein sequence ID" value="KAJ3051742.1"/>
    <property type="molecule type" value="Genomic_DNA"/>
</dbReference>
<name>A0AAD5SDS1_9FUNG</name>
<keyword evidence="3" id="KW-1185">Reference proteome</keyword>
<dbReference type="Proteomes" id="UP001212841">
    <property type="component" value="Unassembled WGS sequence"/>
</dbReference>
<dbReference type="PANTHER" id="PTHR31787">
    <property type="entry name" value="G-PROTEIN-COUPLED RECEPTOR GPCR FAMILY PROTEIN"/>
    <property type="match status" value="1"/>
</dbReference>
<keyword evidence="1" id="KW-0472">Membrane</keyword>
<evidence type="ECO:0000313" key="2">
    <source>
        <dbReference type="EMBL" id="KAJ3051742.1"/>
    </source>
</evidence>
<feature type="non-terminal residue" evidence="2">
    <location>
        <position position="499"/>
    </location>
</feature>
<accession>A0AAD5SDS1</accession>
<sequence length="499" mass="54392">MLTMKSTKPGNTPATRQSIDQSCTLTTCQTYNNLCFQTFSAINMATHLPNCTLFTNDQTLQQCPLPIAAPQIRNITCAPPLVPKPASYTPAKSTSMRCIEGLDCCIPCPAAAHFYPPKQITSTLKAAFGIRIVSVFFCLAVVISYLVLPEKRVHPRIIILFFSLTMLVWQISSIGRPEGLGTNLSCVGEVEQSEQGNNVWCAVQGIMVHYTSICLACWEVMIILNLHAVSFNWVHIFCWGAPAIPVILAYLSNSFRYTFGTFCLVSPKQSGALLFWPMVALLGPAMMVHLVTTIWILRAKKAISSRNADGAGAEWSGNGGGTRRWSGSGMQYSVSGAPISHLQYSGTGLQQYSGNGLQYSGTGLQYSSNGMHSSGNTFQGSVIGAQYSVNDMQPYLGTYGVDDGRGGGVREERVRDAAVKIVGVAAVQWRILLLSVGKMCILLAYYFFHYEGNQKLESVFTTTLPSIPTPFTQWLWCISTTSSLETCASTIAPAIPQLW</sequence>
<organism evidence="2 3">
    <name type="scientific">Rhizophlyctis rosea</name>
    <dbReference type="NCBI Taxonomy" id="64517"/>
    <lineage>
        <taxon>Eukaryota</taxon>
        <taxon>Fungi</taxon>
        <taxon>Fungi incertae sedis</taxon>
        <taxon>Chytridiomycota</taxon>
        <taxon>Chytridiomycota incertae sedis</taxon>
        <taxon>Chytridiomycetes</taxon>
        <taxon>Rhizophlyctidales</taxon>
        <taxon>Rhizophlyctidaceae</taxon>
        <taxon>Rhizophlyctis</taxon>
    </lineage>
</organism>
<dbReference type="PANTHER" id="PTHR31787:SF3">
    <property type="entry name" value="FRIZZLED AND SMOOTHENED-LIKE PROTEIN H"/>
    <property type="match status" value="1"/>
</dbReference>
<keyword evidence="1" id="KW-1133">Transmembrane helix</keyword>
<dbReference type="InterPro" id="IPR050949">
    <property type="entry name" value="GPCR_Fz/Smo-like"/>
</dbReference>
<comment type="caution">
    <text evidence="2">The sequence shown here is derived from an EMBL/GenBank/DDBJ whole genome shotgun (WGS) entry which is preliminary data.</text>
</comment>
<feature type="transmembrane region" description="Helical" evidence="1">
    <location>
        <begin position="128"/>
        <end position="148"/>
    </location>
</feature>
<feature type="transmembrane region" description="Helical" evidence="1">
    <location>
        <begin position="429"/>
        <end position="448"/>
    </location>
</feature>
<feature type="transmembrane region" description="Helical" evidence="1">
    <location>
        <begin position="273"/>
        <end position="297"/>
    </location>
</feature>